<evidence type="ECO:0000313" key="3">
    <source>
        <dbReference type="Proteomes" id="UP000027093"/>
    </source>
</evidence>
<dbReference type="Proteomes" id="UP000027093">
    <property type="component" value="Chromosome"/>
</dbReference>
<dbReference type="KEGG" id="nvn:NVIE_015220"/>
<dbReference type="SUPFAM" id="SSF53335">
    <property type="entry name" value="S-adenosyl-L-methionine-dependent methyltransferases"/>
    <property type="match status" value="1"/>
</dbReference>
<dbReference type="InterPro" id="IPR013216">
    <property type="entry name" value="Methyltransf_11"/>
</dbReference>
<name>A0A060HRD8_9ARCH</name>
<dbReference type="Gene3D" id="3.40.50.150">
    <property type="entry name" value="Vaccinia Virus protein VP39"/>
    <property type="match status" value="1"/>
</dbReference>
<dbReference type="GO" id="GO:0008757">
    <property type="term" value="F:S-adenosylmethionine-dependent methyltransferase activity"/>
    <property type="evidence" value="ECO:0007669"/>
    <property type="project" value="InterPro"/>
</dbReference>
<dbReference type="Pfam" id="PF08241">
    <property type="entry name" value="Methyltransf_11"/>
    <property type="match status" value="1"/>
</dbReference>
<evidence type="ECO:0000313" key="2">
    <source>
        <dbReference type="EMBL" id="AIC15767.1"/>
    </source>
</evidence>
<keyword evidence="2" id="KW-0808">Transferase</keyword>
<dbReference type="PANTHER" id="PTHR45180:SF1">
    <property type="entry name" value="OS01G0307686 PROTEIN"/>
    <property type="match status" value="1"/>
</dbReference>
<dbReference type="HOGENOM" id="CLU_049344_5_1_2"/>
<organism evidence="2 3">
    <name type="scientific">Nitrososphaera viennensis EN76</name>
    <dbReference type="NCBI Taxonomy" id="926571"/>
    <lineage>
        <taxon>Archaea</taxon>
        <taxon>Nitrososphaerota</taxon>
        <taxon>Nitrososphaeria</taxon>
        <taxon>Nitrososphaerales</taxon>
        <taxon>Nitrososphaeraceae</taxon>
        <taxon>Nitrososphaera</taxon>
    </lineage>
</organism>
<dbReference type="STRING" id="926571.NVIE_015220"/>
<evidence type="ECO:0000259" key="1">
    <source>
        <dbReference type="Pfam" id="PF08241"/>
    </source>
</evidence>
<reference evidence="2" key="2">
    <citation type="submission" date="2014-04" db="EMBL/GenBank/DDBJ databases">
        <authorList>
            <person name="Kerou M.L."/>
            <person name="Offre P."/>
            <person name="Spang A.M."/>
            <person name="Schleper C."/>
        </authorList>
    </citation>
    <scope>NUCLEOTIDE SEQUENCE</scope>
    <source>
        <strain evidence="2">EN76</strain>
    </source>
</reference>
<dbReference type="AlphaFoldDB" id="A0A060HRD8"/>
<reference evidence="2" key="1">
    <citation type="journal article" date="2014" name="Int. J. Syst. Evol. Microbiol.">
        <title>Nitrososphaera viennensis gen. nov., sp. nov., an aerobic and mesophilic, ammonia-oxidizing archaeon from soil and a member of the archaeal phylum Thaumarchaeota.</title>
        <authorList>
            <person name="Stieglmeier M."/>
            <person name="Klingl A."/>
            <person name="Alves R.J."/>
            <person name="Rittmann S.K."/>
            <person name="Melcher M."/>
            <person name="Leisch N."/>
            <person name="Schleper C."/>
        </authorList>
    </citation>
    <scope>NUCLEOTIDE SEQUENCE [LARGE SCALE GENOMIC DNA]</scope>
    <source>
        <strain evidence="2">EN76</strain>
    </source>
</reference>
<dbReference type="PANTHER" id="PTHR45180">
    <property type="entry name" value="OS01G0307686 PROTEIN"/>
    <property type="match status" value="1"/>
</dbReference>
<keyword evidence="3" id="KW-1185">Reference proteome</keyword>
<dbReference type="EMBL" id="CP007536">
    <property type="protein sequence ID" value="AIC15767.1"/>
    <property type="molecule type" value="Genomic_DNA"/>
</dbReference>
<feature type="domain" description="Methyltransferase type 11" evidence="1">
    <location>
        <begin position="49"/>
        <end position="135"/>
    </location>
</feature>
<sequence>MSDIHPSLADFKDLFSKQSKEYAASRPTYPRALFEFLAVLVGRRELAWDCATGNGQAAALLAGYFKQVVASDASKKQIENARAGPNVRFAVFPAEKPDLADNSVDLITVAQALHWFRFDDFYREVRRVARKDAVIAAWTYGLHSVSPEVDKVTQTFYKDIVGRYWPPEVRYVENRYENIPFPFPQVETPDLKIELEWDMQNLVGYLYSWSSTQKYIEENKSDPVKMIYPELEAAWGKENAQRKVTWPIYMKAGRLWGERGR</sequence>
<dbReference type="GO" id="GO:0032259">
    <property type="term" value="P:methylation"/>
    <property type="evidence" value="ECO:0007669"/>
    <property type="project" value="UniProtKB-KW"/>
</dbReference>
<proteinExistence type="predicted"/>
<accession>A0A060HRD8</accession>
<dbReference type="CDD" id="cd02440">
    <property type="entry name" value="AdoMet_MTases"/>
    <property type="match status" value="1"/>
</dbReference>
<dbReference type="InterPro" id="IPR029063">
    <property type="entry name" value="SAM-dependent_MTases_sf"/>
</dbReference>
<gene>
    <name evidence="2" type="ORF">NVIE_015220</name>
</gene>
<protein>
    <submittedName>
        <fullName evidence="2">Putative SAM-dependent methyltransferase</fullName>
    </submittedName>
</protein>
<keyword evidence="2" id="KW-0489">Methyltransferase</keyword>